<dbReference type="RefSeq" id="WP_058372650.1">
    <property type="nucleotide sequence ID" value="NZ_CP011034.1"/>
</dbReference>
<dbReference type="OrthoDB" id="677174at2"/>
<reference evidence="2 3" key="1">
    <citation type="submission" date="2015-03" db="EMBL/GenBank/DDBJ databases">
        <authorList>
            <person name="Murphy D."/>
        </authorList>
    </citation>
    <scope>NUCLEOTIDE SEQUENCE [LARGE SCALE GENOMIC DNA]</scope>
    <source>
        <strain evidence="2 3">KMM 520</strain>
    </source>
</reference>
<evidence type="ECO:0008006" key="4">
    <source>
        <dbReference type="Google" id="ProtNLM"/>
    </source>
</evidence>
<protein>
    <recommendedName>
        <fullName evidence="4">Uroporphyrinogen decarboxylase</fullName>
    </recommendedName>
</protein>
<evidence type="ECO:0000256" key="1">
    <source>
        <dbReference type="SAM" id="Phobius"/>
    </source>
</evidence>
<accession>A0A0U2MMS2</accession>
<name>A0A0U2MMS2_9GAMM</name>
<evidence type="ECO:0000313" key="2">
    <source>
        <dbReference type="EMBL" id="ALS32020.1"/>
    </source>
</evidence>
<dbReference type="AlphaFoldDB" id="A0A0U2MMS2"/>
<dbReference type="KEGG" id="ptn:PTRA_a0694"/>
<sequence length="78" mass="8778">MSWEYLGYIASALLVASLTMTDVVKLRWYNLFGCIAFTIYGLAIGAVPVAFTNGLLAFVNAYHIIKLYRNKQPETKKD</sequence>
<evidence type="ECO:0000313" key="3">
    <source>
        <dbReference type="Proteomes" id="UP000065261"/>
    </source>
</evidence>
<keyword evidence="1" id="KW-1133">Transmembrane helix</keyword>
<dbReference type="Proteomes" id="UP000065261">
    <property type="component" value="Chromosome I"/>
</dbReference>
<keyword evidence="1" id="KW-0812">Transmembrane</keyword>
<proteinExistence type="predicted"/>
<feature type="transmembrane region" description="Helical" evidence="1">
    <location>
        <begin position="37"/>
        <end position="62"/>
    </location>
</feature>
<keyword evidence="1" id="KW-0472">Membrane</keyword>
<gene>
    <name evidence="2" type="ORF">PTRA_a0694</name>
</gene>
<dbReference type="PATRIC" id="fig|1315283.4.peg.618"/>
<organism evidence="2">
    <name type="scientific">Pseudoalteromonas translucida KMM 520</name>
    <dbReference type="NCBI Taxonomy" id="1315283"/>
    <lineage>
        <taxon>Bacteria</taxon>
        <taxon>Pseudomonadati</taxon>
        <taxon>Pseudomonadota</taxon>
        <taxon>Gammaproteobacteria</taxon>
        <taxon>Alteromonadales</taxon>
        <taxon>Pseudoalteromonadaceae</taxon>
        <taxon>Pseudoalteromonas</taxon>
    </lineage>
</organism>
<dbReference type="EMBL" id="CP011034">
    <property type="protein sequence ID" value="ALS32020.1"/>
    <property type="molecule type" value="Genomic_DNA"/>
</dbReference>